<accession>A0A8J5SM44</accession>
<gene>
    <name evidence="2" type="ORF">GUJ93_ZPchr0006g44170</name>
</gene>
<sequence length="102" mass="11849">MIQKFKRRDGFRVGYNYTQADLESTVSRALEWSKIKPKHIYLKTYSIESFQASQPKDGIFQEKPRALPKKHVWIPKPKHLQTSLDSLPGPSHTKEPTPEEPC</sequence>
<reference evidence="2" key="1">
    <citation type="journal article" date="2021" name="bioRxiv">
        <title>Whole Genome Assembly and Annotation of Northern Wild Rice, Zizania palustris L., Supports a Whole Genome Duplication in the Zizania Genus.</title>
        <authorList>
            <person name="Haas M."/>
            <person name="Kono T."/>
            <person name="Macchietto M."/>
            <person name="Millas R."/>
            <person name="McGilp L."/>
            <person name="Shao M."/>
            <person name="Duquette J."/>
            <person name="Hirsch C.N."/>
            <person name="Kimball J."/>
        </authorList>
    </citation>
    <scope>NUCLEOTIDE SEQUENCE</scope>
    <source>
        <tissue evidence="2">Fresh leaf tissue</tissue>
    </source>
</reference>
<dbReference type="OrthoDB" id="719147at2759"/>
<dbReference type="AlphaFoldDB" id="A0A8J5SM44"/>
<proteinExistence type="predicted"/>
<protein>
    <submittedName>
        <fullName evidence="2">Uncharacterized protein</fullName>
    </submittedName>
</protein>
<reference evidence="2" key="2">
    <citation type="submission" date="2021-02" db="EMBL/GenBank/DDBJ databases">
        <authorList>
            <person name="Kimball J.A."/>
            <person name="Haas M.W."/>
            <person name="Macchietto M."/>
            <person name="Kono T."/>
            <person name="Duquette J."/>
            <person name="Shao M."/>
        </authorList>
    </citation>
    <scope>NUCLEOTIDE SEQUENCE</scope>
    <source>
        <tissue evidence="2">Fresh leaf tissue</tissue>
    </source>
</reference>
<keyword evidence="3" id="KW-1185">Reference proteome</keyword>
<name>A0A8J5SM44_ZIZPA</name>
<evidence type="ECO:0000313" key="3">
    <source>
        <dbReference type="Proteomes" id="UP000729402"/>
    </source>
</evidence>
<feature type="compositionally biased region" description="Basic and acidic residues" evidence="1">
    <location>
        <begin position="92"/>
        <end position="102"/>
    </location>
</feature>
<evidence type="ECO:0000313" key="2">
    <source>
        <dbReference type="EMBL" id="KAG8075913.1"/>
    </source>
</evidence>
<feature type="region of interest" description="Disordered" evidence="1">
    <location>
        <begin position="78"/>
        <end position="102"/>
    </location>
</feature>
<dbReference type="EMBL" id="JAAALK010000283">
    <property type="protein sequence ID" value="KAG8075913.1"/>
    <property type="molecule type" value="Genomic_DNA"/>
</dbReference>
<dbReference type="Proteomes" id="UP000729402">
    <property type="component" value="Unassembled WGS sequence"/>
</dbReference>
<comment type="caution">
    <text evidence="2">The sequence shown here is derived from an EMBL/GenBank/DDBJ whole genome shotgun (WGS) entry which is preliminary data.</text>
</comment>
<organism evidence="2 3">
    <name type="scientific">Zizania palustris</name>
    <name type="common">Northern wild rice</name>
    <dbReference type="NCBI Taxonomy" id="103762"/>
    <lineage>
        <taxon>Eukaryota</taxon>
        <taxon>Viridiplantae</taxon>
        <taxon>Streptophyta</taxon>
        <taxon>Embryophyta</taxon>
        <taxon>Tracheophyta</taxon>
        <taxon>Spermatophyta</taxon>
        <taxon>Magnoliopsida</taxon>
        <taxon>Liliopsida</taxon>
        <taxon>Poales</taxon>
        <taxon>Poaceae</taxon>
        <taxon>BOP clade</taxon>
        <taxon>Oryzoideae</taxon>
        <taxon>Oryzeae</taxon>
        <taxon>Zizaniinae</taxon>
        <taxon>Zizania</taxon>
    </lineage>
</organism>
<evidence type="ECO:0000256" key="1">
    <source>
        <dbReference type="SAM" id="MobiDB-lite"/>
    </source>
</evidence>